<gene>
    <name evidence="1" type="ORF">Val02_76290</name>
</gene>
<dbReference type="AlphaFoldDB" id="A0A8J4DV37"/>
<reference evidence="1" key="1">
    <citation type="submission" date="2021-01" db="EMBL/GenBank/DDBJ databases">
        <title>Whole genome shotgun sequence of Virgisporangium aliadipatigenens NBRC 105644.</title>
        <authorList>
            <person name="Komaki H."/>
            <person name="Tamura T."/>
        </authorList>
    </citation>
    <scope>NUCLEOTIDE SEQUENCE</scope>
    <source>
        <strain evidence="1">NBRC 105644</strain>
    </source>
</reference>
<dbReference type="Proteomes" id="UP000619260">
    <property type="component" value="Unassembled WGS sequence"/>
</dbReference>
<organism evidence="1 2">
    <name type="scientific">Virgisporangium aliadipatigenens</name>
    <dbReference type="NCBI Taxonomy" id="741659"/>
    <lineage>
        <taxon>Bacteria</taxon>
        <taxon>Bacillati</taxon>
        <taxon>Actinomycetota</taxon>
        <taxon>Actinomycetes</taxon>
        <taxon>Micromonosporales</taxon>
        <taxon>Micromonosporaceae</taxon>
        <taxon>Virgisporangium</taxon>
    </lineage>
</organism>
<sequence>MVVAAAVLFGGQASAHSVEQVTVPAAGLHPEGVAWDPTRNALLVSSATEGSVSVVTPRGVRPLAGDPRMISTFGITVDARRGRLLVTYGDLGVSPRSTPETVKKVGGLGIFDLRTGRVLHMVRFGLAPNDVTLDPAGNAYVSDTVSDTVWKVDVGGHATPFATDARFAAEGFGLNGIVWHPEGYLLGVNYTTGALLKITTNRAVSAVTLDRPLVGGDGLAVRRDGTLIAVTNSLGAPGTDAVRTIVGTRGFRSGRSTGLVEWPVSAPTTVAVTPRGAWVLSGRLDVLLAGGSAPDFVLRRY</sequence>
<keyword evidence="2" id="KW-1185">Reference proteome</keyword>
<proteinExistence type="predicted"/>
<dbReference type="InterPro" id="IPR015943">
    <property type="entry name" value="WD40/YVTN_repeat-like_dom_sf"/>
</dbReference>
<dbReference type="EMBL" id="BOPF01000039">
    <property type="protein sequence ID" value="GIJ50743.1"/>
    <property type="molecule type" value="Genomic_DNA"/>
</dbReference>
<dbReference type="InterPro" id="IPR053224">
    <property type="entry name" value="Sensory_adhesion_molecule"/>
</dbReference>
<evidence type="ECO:0008006" key="3">
    <source>
        <dbReference type="Google" id="ProtNLM"/>
    </source>
</evidence>
<name>A0A8J4DV37_9ACTN</name>
<dbReference type="Gene3D" id="2.130.10.10">
    <property type="entry name" value="YVTN repeat-like/Quinoprotein amine dehydrogenase"/>
    <property type="match status" value="1"/>
</dbReference>
<comment type="caution">
    <text evidence="1">The sequence shown here is derived from an EMBL/GenBank/DDBJ whole genome shotgun (WGS) entry which is preliminary data.</text>
</comment>
<dbReference type="PANTHER" id="PTHR31460:SF3">
    <property type="entry name" value="MESOCENTIN"/>
    <property type="match status" value="1"/>
</dbReference>
<protein>
    <recommendedName>
        <fullName evidence="3">SMP-30/Gluconolactonase/LRE-like region domain-containing protein</fullName>
    </recommendedName>
</protein>
<evidence type="ECO:0000313" key="1">
    <source>
        <dbReference type="EMBL" id="GIJ50743.1"/>
    </source>
</evidence>
<dbReference type="SUPFAM" id="SSF101898">
    <property type="entry name" value="NHL repeat"/>
    <property type="match status" value="1"/>
</dbReference>
<dbReference type="PANTHER" id="PTHR31460">
    <property type="match status" value="1"/>
</dbReference>
<evidence type="ECO:0000313" key="2">
    <source>
        <dbReference type="Proteomes" id="UP000619260"/>
    </source>
</evidence>
<accession>A0A8J4DV37</accession>